<comment type="caution">
    <text evidence="3">The sequence shown here is derived from an EMBL/GenBank/DDBJ whole genome shotgun (WGS) entry which is preliminary data.</text>
</comment>
<keyword evidence="4" id="KW-1185">Reference proteome</keyword>
<sequence length="268" mass="30971">MDFRHLPPPVPSKLGFLGENRLTRRIKQSVSEEYYLVSLAFTAISFRLFQRATQYLVERVDDLPRTPWDGGRNYTVTDINNMVTGYGSLGREVYMAVCVTDTLFLACREISIMLTQFSFWSHVPVQWSPELLFLLTSLIGLSIDLTENISGYIAVTSFPNIPDFWADLLCKANEAKWVFAYTEMAILTIGFIISMYFRIPKYRKVFLEFFYPKWVAEQKAEEEKRRKENGEDVEEEVEKEVVEPKAAKKTATPAKAEGPPRKRHVVKK</sequence>
<feature type="transmembrane region" description="Helical" evidence="2">
    <location>
        <begin position="177"/>
        <end position="197"/>
    </location>
</feature>
<evidence type="ECO:0000313" key="3">
    <source>
        <dbReference type="EMBL" id="TPX33014.1"/>
    </source>
</evidence>
<keyword evidence="2" id="KW-0472">Membrane</keyword>
<feature type="compositionally biased region" description="Basic and acidic residues" evidence="1">
    <location>
        <begin position="221"/>
        <end position="230"/>
    </location>
</feature>
<dbReference type="EMBL" id="QEAO01000024">
    <property type="protein sequence ID" value="TPX33014.1"/>
    <property type="molecule type" value="Genomic_DNA"/>
</dbReference>
<gene>
    <name evidence="3" type="ORF">SmJEL517_g04002</name>
</gene>
<dbReference type="Proteomes" id="UP000319731">
    <property type="component" value="Unassembled WGS sequence"/>
</dbReference>
<dbReference type="AlphaFoldDB" id="A0A507C4G1"/>
<proteinExistence type="predicted"/>
<protein>
    <submittedName>
        <fullName evidence="3">Uncharacterized protein</fullName>
    </submittedName>
</protein>
<reference evidence="3 4" key="1">
    <citation type="journal article" date="2019" name="Sci. Rep.">
        <title>Comparative genomics of chytrid fungi reveal insights into the obligate biotrophic and pathogenic lifestyle of Synchytrium endobioticum.</title>
        <authorList>
            <person name="van de Vossenberg B.T.L.H."/>
            <person name="Warris S."/>
            <person name="Nguyen H.D.T."/>
            <person name="van Gent-Pelzer M.P.E."/>
            <person name="Joly D.L."/>
            <person name="van de Geest H.C."/>
            <person name="Bonants P.J.M."/>
            <person name="Smith D.S."/>
            <person name="Levesque C.A."/>
            <person name="van der Lee T.A.J."/>
        </authorList>
    </citation>
    <scope>NUCLEOTIDE SEQUENCE [LARGE SCALE GENOMIC DNA]</scope>
    <source>
        <strain evidence="3 4">JEL517</strain>
    </source>
</reference>
<feature type="region of interest" description="Disordered" evidence="1">
    <location>
        <begin position="221"/>
        <end position="268"/>
    </location>
</feature>
<accession>A0A507C4G1</accession>
<evidence type="ECO:0000256" key="1">
    <source>
        <dbReference type="SAM" id="MobiDB-lite"/>
    </source>
</evidence>
<name>A0A507C4G1_9FUNG</name>
<dbReference type="GeneID" id="42005227"/>
<dbReference type="OrthoDB" id="10399408at2759"/>
<dbReference type="RefSeq" id="XP_031024109.1">
    <property type="nucleotide sequence ID" value="XM_031169930.1"/>
</dbReference>
<keyword evidence="2" id="KW-0812">Transmembrane</keyword>
<evidence type="ECO:0000256" key="2">
    <source>
        <dbReference type="SAM" id="Phobius"/>
    </source>
</evidence>
<evidence type="ECO:0000313" key="4">
    <source>
        <dbReference type="Proteomes" id="UP000319731"/>
    </source>
</evidence>
<keyword evidence="2" id="KW-1133">Transmembrane helix</keyword>
<organism evidence="3 4">
    <name type="scientific">Synchytrium microbalum</name>
    <dbReference type="NCBI Taxonomy" id="1806994"/>
    <lineage>
        <taxon>Eukaryota</taxon>
        <taxon>Fungi</taxon>
        <taxon>Fungi incertae sedis</taxon>
        <taxon>Chytridiomycota</taxon>
        <taxon>Chytridiomycota incertae sedis</taxon>
        <taxon>Chytridiomycetes</taxon>
        <taxon>Synchytriales</taxon>
        <taxon>Synchytriaceae</taxon>
        <taxon>Synchytrium</taxon>
    </lineage>
</organism>